<keyword evidence="2" id="KW-1185">Reference proteome</keyword>
<evidence type="ECO:0000313" key="1">
    <source>
        <dbReference type="EMBL" id="VWX37612.1"/>
    </source>
</evidence>
<evidence type="ECO:0000313" key="2">
    <source>
        <dbReference type="Proteomes" id="UP000439752"/>
    </source>
</evidence>
<dbReference type="EMBL" id="CABWKQ010000027">
    <property type="protein sequence ID" value="VWX37612.1"/>
    <property type="molecule type" value="Genomic_DNA"/>
</dbReference>
<protein>
    <recommendedName>
        <fullName evidence="3">DUF4256 domain-containing protein</fullName>
    </recommendedName>
</protein>
<dbReference type="Pfam" id="PF14066">
    <property type="entry name" value="DUF4256"/>
    <property type="match status" value="1"/>
</dbReference>
<sequence>MTATEEEQTLLKQLETRFKEQMHRHPNVDWGNVERRLQEQPDALAVLKRMEQTGGEPDLVTDPDAPTVLTFIDCAKESPAGRRSCCYDQAAREKRKKNSPATSALELATEMGASLLTEAQYRMLQALEPMDLKTSSWVATPSSIRDQGGALYCDCRYGTVFIYHNGADSYYASRGFRGCLTL</sequence>
<evidence type="ECO:0008006" key="3">
    <source>
        <dbReference type="Google" id="ProtNLM"/>
    </source>
</evidence>
<dbReference type="Proteomes" id="UP000439752">
    <property type="component" value="Unassembled WGS sequence"/>
</dbReference>
<accession>A0A653IF64</accession>
<gene>
    <name evidence="1" type="ORF">EXIGUO9Y_330036</name>
</gene>
<dbReference type="InterPro" id="IPR025352">
    <property type="entry name" value="DUF4256"/>
</dbReference>
<reference evidence="1 2" key="1">
    <citation type="submission" date="2019-10" db="EMBL/GenBank/DDBJ databases">
        <authorList>
            <person name="Karimi E."/>
        </authorList>
    </citation>
    <scope>NUCLEOTIDE SEQUENCE [LARGE SCALE GENOMIC DNA]</scope>
    <source>
        <strain evidence="1">Exiguobacterium sp. 9Y</strain>
    </source>
</reference>
<proteinExistence type="predicted"/>
<organism evidence="1 2">
    <name type="scientific">Exiguobacterium oxidotolerans</name>
    <dbReference type="NCBI Taxonomy" id="223958"/>
    <lineage>
        <taxon>Bacteria</taxon>
        <taxon>Bacillati</taxon>
        <taxon>Bacillota</taxon>
        <taxon>Bacilli</taxon>
        <taxon>Bacillales</taxon>
        <taxon>Bacillales Family XII. Incertae Sedis</taxon>
        <taxon>Exiguobacterium</taxon>
    </lineage>
</organism>
<name>A0A653IF64_9BACL</name>
<dbReference type="RefSeq" id="WP_159173598.1">
    <property type="nucleotide sequence ID" value="NZ_LR732312.1"/>
</dbReference>
<dbReference type="AlphaFoldDB" id="A0A653IF64"/>